<dbReference type="Pfam" id="PF00106">
    <property type="entry name" value="adh_short"/>
    <property type="match status" value="2"/>
</dbReference>
<reference evidence="2" key="1">
    <citation type="journal article" date="2023" name="G3 (Bethesda)">
        <title>Whole genome assemblies of Zophobas morio and Tenebrio molitor.</title>
        <authorList>
            <person name="Kaur S."/>
            <person name="Stinson S.A."/>
            <person name="diCenzo G.C."/>
        </authorList>
    </citation>
    <scope>NUCLEOTIDE SEQUENCE</scope>
    <source>
        <strain evidence="2">QUZm001</strain>
    </source>
</reference>
<dbReference type="GO" id="GO:0016491">
    <property type="term" value="F:oxidoreductase activity"/>
    <property type="evidence" value="ECO:0007669"/>
    <property type="project" value="UniProtKB-KW"/>
</dbReference>
<dbReference type="InterPro" id="IPR002347">
    <property type="entry name" value="SDR_fam"/>
</dbReference>
<dbReference type="EMBL" id="JALNTZ010000008">
    <property type="protein sequence ID" value="KAJ3643892.1"/>
    <property type="molecule type" value="Genomic_DNA"/>
</dbReference>
<keyword evidence="3" id="KW-1185">Reference proteome</keyword>
<name>A0AA38HVM7_9CUCU</name>
<gene>
    <name evidence="2" type="ORF">Zmor_026575</name>
</gene>
<proteinExistence type="predicted"/>
<sequence length="289" mass="32428">MEGKTVIITGGNRGLGKETAKTLAKKGAKIILACRNLQAACEAKEEIIRESKNTNIFVKQLNISSLKSVRAFAEEINSSEERLDVLLHNAAIVPEKLQFTEDELELAMATNHLGPFLLTHLLIELLKKSAPSRILVTSSVTYHFSSLNSKNLNLKTVPFLKSVRSIYFDSKFANICFTKELARRLQGTGVTANCFHPGLVDTEIWTRAPSFFSWPLEIFNKMFFVTVEKGSETGVFLASSEDVEGVSGKYFVDYKQCRLWGSVNNEVKWKEMWDVSKKLVQLSISDSHI</sequence>
<organism evidence="2 3">
    <name type="scientific">Zophobas morio</name>
    <dbReference type="NCBI Taxonomy" id="2755281"/>
    <lineage>
        <taxon>Eukaryota</taxon>
        <taxon>Metazoa</taxon>
        <taxon>Ecdysozoa</taxon>
        <taxon>Arthropoda</taxon>
        <taxon>Hexapoda</taxon>
        <taxon>Insecta</taxon>
        <taxon>Pterygota</taxon>
        <taxon>Neoptera</taxon>
        <taxon>Endopterygota</taxon>
        <taxon>Coleoptera</taxon>
        <taxon>Polyphaga</taxon>
        <taxon>Cucujiformia</taxon>
        <taxon>Tenebrionidae</taxon>
        <taxon>Zophobas</taxon>
    </lineage>
</organism>
<dbReference type="SUPFAM" id="SSF51735">
    <property type="entry name" value="NAD(P)-binding Rossmann-fold domains"/>
    <property type="match status" value="1"/>
</dbReference>
<dbReference type="AlphaFoldDB" id="A0AA38HVM7"/>
<dbReference type="CDD" id="cd05327">
    <property type="entry name" value="retinol-DH_like_SDR_c_like"/>
    <property type="match status" value="1"/>
</dbReference>
<dbReference type="PANTHER" id="PTHR43157:SF66">
    <property type="entry name" value="WW DOMAIN-CONTAINING OXIDOREDUCTASE-LIKE PROTEIN"/>
    <property type="match status" value="1"/>
</dbReference>
<evidence type="ECO:0000313" key="2">
    <source>
        <dbReference type="EMBL" id="KAJ3643892.1"/>
    </source>
</evidence>
<comment type="caution">
    <text evidence="2">The sequence shown here is derived from an EMBL/GenBank/DDBJ whole genome shotgun (WGS) entry which is preliminary data.</text>
</comment>
<evidence type="ECO:0000313" key="3">
    <source>
        <dbReference type="Proteomes" id="UP001168821"/>
    </source>
</evidence>
<accession>A0AA38HVM7</accession>
<dbReference type="PRINTS" id="PR00081">
    <property type="entry name" value="GDHRDH"/>
</dbReference>
<dbReference type="Gene3D" id="3.40.50.720">
    <property type="entry name" value="NAD(P)-binding Rossmann-like Domain"/>
    <property type="match status" value="1"/>
</dbReference>
<dbReference type="PANTHER" id="PTHR43157">
    <property type="entry name" value="PHOSPHATIDYLINOSITOL-GLYCAN BIOSYNTHESIS CLASS F PROTEIN-RELATED"/>
    <property type="match status" value="1"/>
</dbReference>
<dbReference type="Proteomes" id="UP001168821">
    <property type="component" value="Unassembled WGS sequence"/>
</dbReference>
<evidence type="ECO:0008006" key="4">
    <source>
        <dbReference type="Google" id="ProtNLM"/>
    </source>
</evidence>
<evidence type="ECO:0000256" key="1">
    <source>
        <dbReference type="ARBA" id="ARBA00023002"/>
    </source>
</evidence>
<dbReference type="InterPro" id="IPR036291">
    <property type="entry name" value="NAD(P)-bd_dom_sf"/>
</dbReference>
<protein>
    <recommendedName>
        <fullName evidence="4">Retinol dehydrogenase 14</fullName>
    </recommendedName>
</protein>
<keyword evidence="1" id="KW-0560">Oxidoreductase</keyword>